<reference evidence="2" key="2">
    <citation type="submission" date="2020-09" db="EMBL/GenBank/DDBJ databases">
        <authorList>
            <person name="Sun Q."/>
            <person name="Ohkuma M."/>
        </authorList>
    </citation>
    <scope>NUCLEOTIDE SEQUENCE</scope>
    <source>
        <strain evidence="2">JCM 30078</strain>
    </source>
</reference>
<gene>
    <name evidence="2" type="ORF">GCM10009304_34850</name>
</gene>
<feature type="transmembrane region" description="Helical" evidence="1">
    <location>
        <begin position="12"/>
        <end position="43"/>
    </location>
</feature>
<protein>
    <submittedName>
        <fullName evidence="2">Lipase</fullName>
    </submittedName>
</protein>
<reference evidence="2" key="1">
    <citation type="journal article" date="2014" name="Int. J. Syst. Evol. Microbiol.">
        <title>Complete genome sequence of Corynebacterium casei LMG S-19264T (=DSM 44701T), isolated from a smear-ripened cheese.</title>
        <authorList>
            <consortium name="US DOE Joint Genome Institute (JGI-PGF)"/>
            <person name="Walter F."/>
            <person name="Albersmeier A."/>
            <person name="Kalinowski J."/>
            <person name="Ruckert C."/>
        </authorList>
    </citation>
    <scope>NUCLEOTIDE SEQUENCE</scope>
    <source>
        <strain evidence="2">JCM 30078</strain>
    </source>
</reference>
<comment type="caution">
    <text evidence="2">The sequence shown here is derived from an EMBL/GenBank/DDBJ whole genome shotgun (WGS) entry which is preliminary data.</text>
</comment>
<dbReference type="AlphaFoldDB" id="A0A917V0Q1"/>
<proteinExistence type="predicted"/>
<dbReference type="Proteomes" id="UP000635983">
    <property type="component" value="Unassembled WGS sequence"/>
</dbReference>
<evidence type="ECO:0000313" key="2">
    <source>
        <dbReference type="EMBL" id="GGK05772.1"/>
    </source>
</evidence>
<dbReference type="RefSeq" id="WP_188984981.1">
    <property type="nucleotide sequence ID" value="NZ_BMPO01000009.1"/>
</dbReference>
<sequence>MSKSDKCAQESLLLRVVWMLIYFFVWQLAELLLLGIALAQLIIRIVRGAPNDALKAFGGNLSRFLAQVGRFATFQTDDKPWPFADWPVDDAAPIVSHDLTKPQP</sequence>
<accession>A0A917V0Q1</accession>
<dbReference type="InterPro" id="IPR025498">
    <property type="entry name" value="DUF4389"/>
</dbReference>
<evidence type="ECO:0000313" key="3">
    <source>
        <dbReference type="Proteomes" id="UP000635983"/>
    </source>
</evidence>
<organism evidence="2 3">
    <name type="scientific">Pseudomonas matsuisoli</name>
    <dbReference type="NCBI Taxonomy" id="1515666"/>
    <lineage>
        <taxon>Bacteria</taxon>
        <taxon>Pseudomonadati</taxon>
        <taxon>Pseudomonadota</taxon>
        <taxon>Gammaproteobacteria</taxon>
        <taxon>Pseudomonadales</taxon>
        <taxon>Pseudomonadaceae</taxon>
        <taxon>Pseudomonas</taxon>
    </lineage>
</organism>
<keyword evidence="1" id="KW-0472">Membrane</keyword>
<keyword evidence="1" id="KW-0812">Transmembrane</keyword>
<name>A0A917V0Q1_9PSED</name>
<keyword evidence="3" id="KW-1185">Reference proteome</keyword>
<dbReference type="Pfam" id="PF14333">
    <property type="entry name" value="DUF4389"/>
    <property type="match status" value="1"/>
</dbReference>
<dbReference type="EMBL" id="BMPO01000009">
    <property type="protein sequence ID" value="GGK05772.1"/>
    <property type="molecule type" value="Genomic_DNA"/>
</dbReference>
<keyword evidence="1" id="KW-1133">Transmembrane helix</keyword>
<evidence type="ECO:0000256" key="1">
    <source>
        <dbReference type="SAM" id="Phobius"/>
    </source>
</evidence>